<dbReference type="EMBL" id="UINC01071177">
    <property type="protein sequence ID" value="SVC05889.1"/>
    <property type="molecule type" value="Genomic_DNA"/>
</dbReference>
<feature type="non-terminal residue" evidence="1">
    <location>
        <position position="334"/>
    </location>
</feature>
<protein>
    <recommendedName>
        <fullName evidence="2">DUF5723 domain-containing protein</fullName>
    </recommendedName>
</protein>
<dbReference type="NCBIfam" id="NF033709">
    <property type="entry name" value="PorV_fam"/>
    <property type="match status" value="1"/>
</dbReference>
<dbReference type="AlphaFoldDB" id="A0A382J2P5"/>
<dbReference type="Gene3D" id="2.40.160.60">
    <property type="entry name" value="Outer membrane protein transport protein (OMPP1/FadL/TodX)"/>
    <property type="match status" value="1"/>
</dbReference>
<evidence type="ECO:0008006" key="2">
    <source>
        <dbReference type="Google" id="ProtNLM"/>
    </source>
</evidence>
<accession>A0A382J2P5</accession>
<gene>
    <name evidence="1" type="ORF">METZ01_LOCUS258743</name>
</gene>
<name>A0A382J2P5_9ZZZZ</name>
<sequence length="334" mass="35251">MINKYYCVFILNLLVLSGLSAGTIRSQGTAGAAQLLIPVGAENIAMGGANAAGVSGVGALYLNPAGTANSPHGFQGTVSDMNYLADIGVSYAGFVTKIEGLGGSVGLSVKSLDFGEIPVTTADETEGTGEFYSPGFYTMTANYGRVIADNVRFGFNLKFISEKIMNTDANGLGLDLGVQYKFNQLPITVGIALRNLGQRMEYTGSDLEQTNTPEGAESGSMVERFRIKSESFELPAQLDIALNYEPISGLELMGSFTNNSFSANTMNFAGKYEIMGMAWVGGGISMISVIDEQGDTSDDDWSNWTESIFGATFGAGVSVPLGEVSLDVGYSIRT</sequence>
<organism evidence="1">
    <name type="scientific">marine metagenome</name>
    <dbReference type="NCBI Taxonomy" id="408172"/>
    <lineage>
        <taxon>unclassified sequences</taxon>
        <taxon>metagenomes</taxon>
        <taxon>ecological metagenomes</taxon>
    </lineage>
</organism>
<evidence type="ECO:0000313" key="1">
    <source>
        <dbReference type="EMBL" id="SVC05889.1"/>
    </source>
</evidence>
<proteinExistence type="predicted"/>
<reference evidence="1" key="1">
    <citation type="submission" date="2018-05" db="EMBL/GenBank/DDBJ databases">
        <authorList>
            <person name="Lanie J.A."/>
            <person name="Ng W.-L."/>
            <person name="Kazmierczak K.M."/>
            <person name="Andrzejewski T.M."/>
            <person name="Davidsen T.M."/>
            <person name="Wayne K.J."/>
            <person name="Tettelin H."/>
            <person name="Glass J.I."/>
            <person name="Rusch D."/>
            <person name="Podicherti R."/>
            <person name="Tsui H.-C.T."/>
            <person name="Winkler M.E."/>
        </authorList>
    </citation>
    <scope>NUCLEOTIDE SEQUENCE</scope>
</reference>